<dbReference type="Gene3D" id="3.10.180.10">
    <property type="entry name" value="2,3-Dihydroxybiphenyl 1,2-Dioxygenase, domain 1"/>
    <property type="match status" value="2"/>
</dbReference>
<name>A0ABN3KB72_9ACTN</name>
<dbReference type="Pfam" id="PF00903">
    <property type="entry name" value="Glyoxalase"/>
    <property type="match status" value="1"/>
</dbReference>
<dbReference type="InterPro" id="IPR041736">
    <property type="entry name" value="4OHPhenylPyrv_dOase_N"/>
</dbReference>
<accession>A0ABN3KB72</accession>
<gene>
    <name evidence="8" type="primary">hppD_2</name>
    <name evidence="8" type="ORF">GCM10010191_87360</name>
</gene>
<evidence type="ECO:0000256" key="1">
    <source>
        <dbReference type="ARBA" id="ARBA00001962"/>
    </source>
</evidence>
<dbReference type="InterPro" id="IPR041735">
    <property type="entry name" value="4OHPhenylPyrv_dOase_C"/>
</dbReference>
<protein>
    <submittedName>
        <fullName evidence="8">4-hydroxyphenylpyruvate dioxygenase</fullName>
    </submittedName>
</protein>
<sequence>MVGGRLHSSKLTNHREAPGEFRGATTEVGTLEIRSVDHIEMFVEDIEQAAGHLRDCYGFALAGRGGPDTGLRGCESLLLRQRDITVLLTTATSADHRAAEFVRLHGDGVAVIGIGVDDAQAAFAEAVERGAVPVAPPETFWPGGSRVTFASVMGFGDVEHRFVSRDRPDVPFAPVIDETGCGRSGGGLLRAIDHFAVCVPAGELDETVRGYQEVFGLGQTFEERIIVGSQAMDSKVVQSASGQVTFTILEPDTTRDPGQIDAFVESHGGAGIQHVAFLTDDITAAVRGCTERGAAFLPTPGEYYDALTARLGPIGVTVDVLRELNVLADRDHSGVMLQIFSRSVHPRHTLFYELIDRRGARTFGSNNIHALYEAIERQQAAARPGSA</sequence>
<comment type="cofactor">
    <cofactor evidence="1">
        <name>Fe cation</name>
        <dbReference type="ChEBI" id="CHEBI:24875"/>
    </cofactor>
</comment>
<keyword evidence="8" id="KW-0223">Dioxygenase</keyword>
<dbReference type="InterPro" id="IPR029068">
    <property type="entry name" value="Glyas_Bleomycin-R_OHBP_Dase"/>
</dbReference>
<feature type="domain" description="VOC" evidence="7">
    <location>
        <begin position="191"/>
        <end position="342"/>
    </location>
</feature>
<dbReference type="PIRSF" id="PIRSF009283">
    <property type="entry name" value="HPP_dOase"/>
    <property type="match status" value="1"/>
</dbReference>
<dbReference type="NCBIfam" id="TIGR01263">
    <property type="entry name" value="4HPPD"/>
    <property type="match status" value="1"/>
</dbReference>
<dbReference type="InterPro" id="IPR037523">
    <property type="entry name" value="VOC_core"/>
</dbReference>
<evidence type="ECO:0000256" key="6">
    <source>
        <dbReference type="SAM" id="MobiDB-lite"/>
    </source>
</evidence>
<dbReference type="InterPro" id="IPR005956">
    <property type="entry name" value="4OHPhenylPyrv_dOase"/>
</dbReference>
<dbReference type="Pfam" id="PF14696">
    <property type="entry name" value="Glyoxalase_5"/>
    <property type="match status" value="1"/>
</dbReference>
<keyword evidence="3" id="KW-0479">Metal-binding</keyword>
<keyword evidence="5" id="KW-0408">Iron</keyword>
<feature type="region of interest" description="Disordered" evidence="6">
    <location>
        <begin position="1"/>
        <end position="24"/>
    </location>
</feature>
<dbReference type="CDD" id="cd07250">
    <property type="entry name" value="HPPD_C_like"/>
    <property type="match status" value="1"/>
</dbReference>
<reference evidence="8 9" key="1">
    <citation type="journal article" date="2019" name="Int. J. Syst. Evol. Microbiol.">
        <title>The Global Catalogue of Microorganisms (GCM) 10K type strain sequencing project: providing services to taxonomists for standard genome sequencing and annotation.</title>
        <authorList>
            <consortium name="The Broad Institute Genomics Platform"/>
            <consortium name="The Broad Institute Genome Sequencing Center for Infectious Disease"/>
            <person name="Wu L."/>
            <person name="Ma J."/>
        </authorList>
    </citation>
    <scope>NUCLEOTIDE SEQUENCE [LARGE SCALE GENOMIC DNA]</scope>
    <source>
        <strain evidence="8 9">JCM 3325</strain>
    </source>
</reference>
<dbReference type="EMBL" id="BAAARW010000039">
    <property type="protein sequence ID" value="GAA2454881.1"/>
    <property type="molecule type" value="Genomic_DNA"/>
</dbReference>
<dbReference type="GO" id="GO:0051213">
    <property type="term" value="F:dioxygenase activity"/>
    <property type="evidence" value="ECO:0007669"/>
    <property type="project" value="UniProtKB-KW"/>
</dbReference>
<evidence type="ECO:0000313" key="9">
    <source>
        <dbReference type="Proteomes" id="UP001501231"/>
    </source>
</evidence>
<dbReference type="CDD" id="cd08342">
    <property type="entry name" value="HPPD_N_like"/>
    <property type="match status" value="1"/>
</dbReference>
<organism evidence="8 9">
    <name type="scientific">Actinomadura vinacea</name>
    <dbReference type="NCBI Taxonomy" id="115336"/>
    <lineage>
        <taxon>Bacteria</taxon>
        <taxon>Bacillati</taxon>
        <taxon>Actinomycetota</taxon>
        <taxon>Actinomycetes</taxon>
        <taxon>Streptosporangiales</taxon>
        <taxon>Thermomonosporaceae</taxon>
        <taxon>Actinomadura</taxon>
    </lineage>
</organism>
<evidence type="ECO:0000259" key="7">
    <source>
        <dbReference type="PROSITE" id="PS51819"/>
    </source>
</evidence>
<dbReference type="InterPro" id="IPR004360">
    <property type="entry name" value="Glyas_Fos-R_dOase_dom"/>
</dbReference>
<keyword evidence="9" id="KW-1185">Reference proteome</keyword>
<dbReference type="Proteomes" id="UP001501231">
    <property type="component" value="Unassembled WGS sequence"/>
</dbReference>
<dbReference type="SUPFAM" id="SSF54593">
    <property type="entry name" value="Glyoxalase/Bleomycin resistance protein/Dihydroxybiphenyl dioxygenase"/>
    <property type="match status" value="1"/>
</dbReference>
<evidence type="ECO:0000256" key="3">
    <source>
        <dbReference type="ARBA" id="ARBA00022723"/>
    </source>
</evidence>
<proteinExistence type="inferred from homology"/>
<comment type="similarity">
    <text evidence="2">Belongs to the 4HPPD family.</text>
</comment>
<keyword evidence="8" id="KW-0560">Oxidoreductase</keyword>
<evidence type="ECO:0000256" key="4">
    <source>
        <dbReference type="ARBA" id="ARBA00022737"/>
    </source>
</evidence>
<dbReference type="PROSITE" id="PS51819">
    <property type="entry name" value="VOC"/>
    <property type="match status" value="2"/>
</dbReference>
<feature type="domain" description="VOC" evidence="7">
    <location>
        <begin position="35"/>
        <end position="165"/>
    </location>
</feature>
<keyword evidence="4" id="KW-0677">Repeat</keyword>
<comment type="caution">
    <text evidence="8">The sequence shown here is derived from an EMBL/GenBank/DDBJ whole genome shotgun (WGS) entry which is preliminary data.</text>
</comment>
<dbReference type="PANTHER" id="PTHR11959">
    <property type="entry name" value="4-HYDROXYPHENYLPYRUVATE DIOXYGENASE"/>
    <property type="match status" value="1"/>
</dbReference>
<dbReference type="PANTHER" id="PTHR11959:SF1">
    <property type="entry name" value="4-HYDROXYPHENYLPYRUVATE DIOXYGENASE"/>
    <property type="match status" value="1"/>
</dbReference>
<evidence type="ECO:0000256" key="2">
    <source>
        <dbReference type="ARBA" id="ARBA00005877"/>
    </source>
</evidence>
<evidence type="ECO:0000313" key="8">
    <source>
        <dbReference type="EMBL" id="GAA2454881.1"/>
    </source>
</evidence>
<evidence type="ECO:0000256" key="5">
    <source>
        <dbReference type="ARBA" id="ARBA00023004"/>
    </source>
</evidence>